<dbReference type="PROSITE" id="PS51194">
    <property type="entry name" value="HELICASE_CTER"/>
    <property type="match status" value="1"/>
</dbReference>
<evidence type="ECO:0000256" key="5">
    <source>
        <dbReference type="ARBA" id="ARBA00022840"/>
    </source>
</evidence>
<dbReference type="InterPro" id="IPR011545">
    <property type="entry name" value="DEAD/DEAH_box_helicase_dom"/>
</dbReference>
<evidence type="ECO:0000259" key="11">
    <source>
        <dbReference type="PROSITE" id="PS51192"/>
    </source>
</evidence>
<keyword evidence="5" id="KW-0067">ATP-binding</keyword>
<keyword evidence="6" id="KW-0238">DNA-binding</keyword>
<feature type="domain" description="Helicase ATP-binding" evidence="11">
    <location>
        <begin position="1"/>
        <end position="75"/>
    </location>
</feature>
<dbReference type="InterPro" id="IPR004589">
    <property type="entry name" value="DNA_helicase_ATP-dep_RecQ"/>
</dbReference>
<gene>
    <name evidence="14" type="primary">LOC106820494</name>
</gene>
<comment type="similarity">
    <text evidence="1">Belongs to the helicase family. RecQ subfamily.</text>
</comment>
<evidence type="ECO:0000256" key="4">
    <source>
        <dbReference type="ARBA" id="ARBA00022806"/>
    </source>
</evidence>
<dbReference type="PANTHER" id="PTHR13710:SF105">
    <property type="entry name" value="ATP-DEPENDENT DNA HELICASE Q1"/>
    <property type="match status" value="1"/>
</dbReference>
<dbReference type="Pfam" id="PF00271">
    <property type="entry name" value="Helicase_C"/>
    <property type="match status" value="1"/>
</dbReference>
<evidence type="ECO:0000256" key="1">
    <source>
        <dbReference type="ARBA" id="ARBA00005446"/>
    </source>
</evidence>
<evidence type="ECO:0000256" key="3">
    <source>
        <dbReference type="ARBA" id="ARBA00022801"/>
    </source>
</evidence>
<dbReference type="Gene3D" id="3.40.50.300">
    <property type="entry name" value="P-loop containing nucleotide triphosphate hydrolases"/>
    <property type="match status" value="2"/>
</dbReference>
<comment type="catalytic activity">
    <reaction evidence="8">
        <text>Couples ATP hydrolysis with the unwinding of duplex DNA by translocating in the 3'-5' direction.</text>
        <dbReference type="EC" id="5.6.2.4"/>
    </reaction>
</comment>
<organism evidence="13 14">
    <name type="scientific">Priapulus caudatus</name>
    <name type="common">Priapulid worm</name>
    <dbReference type="NCBI Taxonomy" id="37621"/>
    <lineage>
        <taxon>Eukaryota</taxon>
        <taxon>Metazoa</taxon>
        <taxon>Ecdysozoa</taxon>
        <taxon>Scalidophora</taxon>
        <taxon>Priapulida</taxon>
        <taxon>Priapulimorpha</taxon>
        <taxon>Priapulimorphida</taxon>
        <taxon>Priapulidae</taxon>
        <taxon>Priapulus</taxon>
    </lineage>
</organism>
<keyword evidence="4" id="KW-0347">Helicase</keyword>
<evidence type="ECO:0000256" key="2">
    <source>
        <dbReference type="ARBA" id="ARBA00022741"/>
    </source>
</evidence>
<dbReference type="GeneID" id="106820494"/>
<evidence type="ECO:0000259" key="12">
    <source>
        <dbReference type="PROSITE" id="PS51194"/>
    </source>
</evidence>
<dbReference type="EC" id="5.6.2.4" evidence="9"/>
<keyword evidence="3" id="KW-0378">Hydrolase</keyword>
<dbReference type="Pfam" id="PF00270">
    <property type="entry name" value="DEAD"/>
    <property type="match status" value="1"/>
</dbReference>
<evidence type="ECO:0000313" key="14">
    <source>
        <dbReference type="RefSeq" id="XP_014680491.1"/>
    </source>
</evidence>
<evidence type="ECO:0000256" key="7">
    <source>
        <dbReference type="ARBA" id="ARBA00023235"/>
    </source>
</evidence>
<evidence type="ECO:0000256" key="9">
    <source>
        <dbReference type="ARBA" id="ARBA00034808"/>
    </source>
</evidence>
<protein>
    <recommendedName>
        <fullName evidence="9">DNA 3'-5' helicase</fullName>
        <ecNumber evidence="9">5.6.2.4</ecNumber>
    </recommendedName>
    <alternativeName>
        <fullName evidence="10">DNA 3'-5' helicase Q1</fullName>
    </alternativeName>
</protein>
<feature type="domain" description="Helicase C-terminal" evidence="12">
    <location>
        <begin position="99"/>
        <end position="230"/>
    </location>
</feature>
<evidence type="ECO:0000256" key="6">
    <source>
        <dbReference type="ARBA" id="ARBA00023125"/>
    </source>
</evidence>
<dbReference type="SUPFAM" id="SSF52540">
    <property type="entry name" value="P-loop containing nucleoside triphosphate hydrolases"/>
    <property type="match status" value="1"/>
</dbReference>
<dbReference type="InterPro" id="IPR001650">
    <property type="entry name" value="Helicase_C-like"/>
</dbReference>
<evidence type="ECO:0000256" key="8">
    <source>
        <dbReference type="ARBA" id="ARBA00034617"/>
    </source>
</evidence>
<keyword evidence="7" id="KW-0413">Isomerase</keyword>
<dbReference type="NCBIfam" id="TIGR00614">
    <property type="entry name" value="recQ_fam"/>
    <property type="match status" value="1"/>
</dbReference>
<evidence type="ECO:0000256" key="10">
    <source>
        <dbReference type="ARBA" id="ARBA00044566"/>
    </source>
</evidence>
<reference evidence="14" key="1">
    <citation type="submission" date="2025-08" db="UniProtKB">
        <authorList>
            <consortium name="RefSeq"/>
        </authorList>
    </citation>
    <scope>IDENTIFICATION</scope>
</reference>
<dbReference type="InterPro" id="IPR027417">
    <property type="entry name" value="P-loop_NTPase"/>
</dbReference>
<proteinExistence type="inferred from homology"/>
<feature type="non-terminal residue" evidence="14">
    <location>
        <position position="230"/>
    </location>
</feature>
<dbReference type="RefSeq" id="XP_014680491.1">
    <property type="nucleotide sequence ID" value="XM_014825005.1"/>
</dbReference>
<keyword evidence="13" id="KW-1185">Reference proteome</keyword>
<sequence length="230" mass="26013">MKGTLNLLSNSQVALIAIDEAHCVSQWGHDFRPEYQQLSVLPERFPNVPRIALTATADARTRQEIIQQLGLSRAKTYMSSFDRPNIRYIISEAQNARAKLWDFIEQNHSEDTGIVYCLSRKKVENVAEYLSSKGRKALAYHAGMPAAVRQQHQERFLREEGIIIVATIAFGMGIDKPNVRFVGHLSLPKNIEAYYQETGRAGRDGEPANAWMSYGLQDVITLRQMMESGE</sequence>
<dbReference type="CDD" id="cd18794">
    <property type="entry name" value="SF2_C_RecQ"/>
    <property type="match status" value="1"/>
</dbReference>
<accession>A0ABM1F7S0</accession>
<dbReference type="SMART" id="SM00490">
    <property type="entry name" value="HELICc"/>
    <property type="match status" value="1"/>
</dbReference>
<dbReference type="PANTHER" id="PTHR13710">
    <property type="entry name" value="DNA HELICASE RECQ FAMILY MEMBER"/>
    <property type="match status" value="1"/>
</dbReference>
<keyword evidence="2" id="KW-0547">Nucleotide-binding</keyword>
<dbReference type="PROSITE" id="PS51192">
    <property type="entry name" value="HELICASE_ATP_BIND_1"/>
    <property type="match status" value="1"/>
</dbReference>
<dbReference type="Proteomes" id="UP000695022">
    <property type="component" value="Unplaced"/>
</dbReference>
<dbReference type="InterPro" id="IPR014001">
    <property type="entry name" value="Helicase_ATP-bd"/>
</dbReference>
<evidence type="ECO:0000313" key="13">
    <source>
        <dbReference type="Proteomes" id="UP000695022"/>
    </source>
</evidence>
<name>A0ABM1F7S0_PRICU</name>